<dbReference type="GO" id="GO:0016491">
    <property type="term" value="F:oxidoreductase activity"/>
    <property type="evidence" value="ECO:0007669"/>
    <property type="project" value="UniProtKB-KW"/>
</dbReference>
<keyword evidence="3" id="KW-0444">Lipid biosynthesis</keyword>
<dbReference type="PANTHER" id="PTHR43391:SF14">
    <property type="entry name" value="DEHYDROGENASE_REDUCTASE SDR FAMILY PROTEIN 7-LIKE"/>
    <property type="match status" value="1"/>
</dbReference>
<reference evidence="5" key="1">
    <citation type="submission" date="2019-09" db="EMBL/GenBank/DDBJ databases">
        <title>Draft genome information of white flower Hibiscus syriacus.</title>
        <authorList>
            <person name="Kim Y.-M."/>
        </authorList>
    </citation>
    <scope>NUCLEOTIDE SEQUENCE [LARGE SCALE GENOMIC DNA]</scope>
    <source>
        <strain evidence="5">YM2019G1</strain>
    </source>
</reference>
<comment type="caution">
    <text evidence="5">The sequence shown here is derived from an EMBL/GenBank/DDBJ whole genome shotgun (WGS) entry which is preliminary data.</text>
</comment>
<protein>
    <submittedName>
        <fullName evidence="5">Uncharacterized protein</fullName>
    </submittedName>
</protein>
<keyword evidence="2" id="KW-0521">NADP</keyword>
<accession>A0A6A2WY30</accession>
<keyword evidence="3" id="KW-0443">Lipid metabolism</keyword>
<evidence type="ECO:0000313" key="6">
    <source>
        <dbReference type="Proteomes" id="UP000436088"/>
    </source>
</evidence>
<evidence type="ECO:0000256" key="2">
    <source>
        <dbReference type="ARBA" id="ARBA00022857"/>
    </source>
</evidence>
<dbReference type="EMBL" id="VEPZ02001596">
    <property type="protein sequence ID" value="KAE8666411.1"/>
    <property type="molecule type" value="Genomic_DNA"/>
</dbReference>
<sequence length="251" mass="28382">MHRGGQILCWLRENNGFERTNFWGNVYPTFVALPYLQQTNGRIIVNSSLENCLPLPRMSLYAEYILLYYGIIITCKYLDSSDFTGLIDRANCNSNQSNTREPEPDPDPAARAALVNFYYTLNLEVNHEVGITMQHMDGSEAKRREENLCSKRELRCNGRKNEKYQLNSNTSGSFHDIKVQASGGPVEEFVRLIVSVACRGDAYVKYPSWHDSFLLFRMVGVVSEGSTVGYMLTSSSPRKLPAGPSIQQKSE</sequence>
<name>A0A6A2WY30_HIBSY</name>
<keyword evidence="4" id="KW-0560">Oxidoreductase</keyword>
<evidence type="ECO:0000256" key="4">
    <source>
        <dbReference type="ARBA" id="ARBA00023002"/>
    </source>
</evidence>
<dbReference type="AlphaFoldDB" id="A0A6A2WY30"/>
<evidence type="ECO:0000256" key="1">
    <source>
        <dbReference type="ARBA" id="ARBA00006484"/>
    </source>
</evidence>
<keyword evidence="6" id="KW-1185">Reference proteome</keyword>
<dbReference type="GO" id="GO:0006694">
    <property type="term" value="P:steroid biosynthetic process"/>
    <property type="evidence" value="ECO:0007669"/>
    <property type="project" value="UniProtKB-KW"/>
</dbReference>
<evidence type="ECO:0000313" key="5">
    <source>
        <dbReference type="EMBL" id="KAE8666411.1"/>
    </source>
</evidence>
<dbReference type="Proteomes" id="UP000436088">
    <property type="component" value="Unassembled WGS sequence"/>
</dbReference>
<evidence type="ECO:0000256" key="3">
    <source>
        <dbReference type="ARBA" id="ARBA00022955"/>
    </source>
</evidence>
<proteinExistence type="inferred from homology"/>
<dbReference type="PANTHER" id="PTHR43391">
    <property type="entry name" value="RETINOL DEHYDROGENASE-RELATED"/>
    <property type="match status" value="1"/>
</dbReference>
<dbReference type="GO" id="GO:0005829">
    <property type="term" value="C:cytosol"/>
    <property type="evidence" value="ECO:0007669"/>
    <property type="project" value="TreeGrafter"/>
</dbReference>
<organism evidence="5 6">
    <name type="scientific">Hibiscus syriacus</name>
    <name type="common">Rose of Sharon</name>
    <dbReference type="NCBI Taxonomy" id="106335"/>
    <lineage>
        <taxon>Eukaryota</taxon>
        <taxon>Viridiplantae</taxon>
        <taxon>Streptophyta</taxon>
        <taxon>Embryophyta</taxon>
        <taxon>Tracheophyta</taxon>
        <taxon>Spermatophyta</taxon>
        <taxon>Magnoliopsida</taxon>
        <taxon>eudicotyledons</taxon>
        <taxon>Gunneridae</taxon>
        <taxon>Pentapetalae</taxon>
        <taxon>rosids</taxon>
        <taxon>malvids</taxon>
        <taxon>Malvales</taxon>
        <taxon>Malvaceae</taxon>
        <taxon>Malvoideae</taxon>
        <taxon>Hibiscus</taxon>
    </lineage>
</organism>
<gene>
    <name evidence="5" type="ORF">F3Y22_tig00112498pilonHSYRG00060</name>
</gene>
<keyword evidence="3" id="KW-0752">Steroid biosynthesis</keyword>
<comment type="similarity">
    <text evidence="1">Belongs to the short-chain dehydrogenases/reductases (SDR) family.</text>
</comment>